<dbReference type="InterPro" id="IPR011659">
    <property type="entry name" value="WD40"/>
</dbReference>
<dbReference type="EMBL" id="QWLB01000006">
    <property type="protein sequence ID" value="RIH93385.1"/>
    <property type="molecule type" value="Genomic_DNA"/>
</dbReference>
<proteinExistence type="inferred from homology"/>
<keyword evidence="3" id="KW-0378">Hydrolase</keyword>
<dbReference type="SUPFAM" id="SSF82171">
    <property type="entry name" value="DPP6 N-terminal domain-like"/>
    <property type="match status" value="1"/>
</dbReference>
<dbReference type="EC" id="3.4.14.-" evidence="3"/>
<evidence type="ECO:0000313" key="3">
    <source>
        <dbReference type="EMBL" id="RIH93385.1"/>
    </source>
</evidence>
<dbReference type="Gene3D" id="2.120.10.30">
    <property type="entry name" value="TolB, C-terminal domain"/>
    <property type="match status" value="2"/>
</dbReference>
<evidence type="ECO:0000256" key="2">
    <source>
        <dbReference type="SAM" id="SignalP"/>
    </source>
</evidence>
<sequence>MPRLLAFGLLLLSLAFAQFDPRQAWYTISTPHFNLHYPEGLERVASEAALYAEDAYATLVAEFGEAPGTINLVLSDQGDYTNGFADPITNTVGIYTSQIRLSDSFNVRLPSWWQTVIFHEIVHAVDLNQKRGDWRDRTRIFGRIPSPNALKPIPLVEGLAVYMKYKFLGESRLNDSQTRMVIRQMVLEGKLPTLDEVRQYYSKKTWPTVGFLVYNYGAWLVRYLEVRFGSDAVRRFTEVNAGLSPLKDFNEPFQKAFGLSLEQIYAEFVGWLPHQFEDEIARIRAAGVTPVTRLTNLGFYAQFPSDAAAGLIYSHYSPLRAGLRLRLGDEEREILNGGIDMAQWAPDGRSLVFISAQQPDSYRVISDMYRLELSSGNVQPLTKGQRVYYARYAPDGKSLYIAQNTPDGSSILARYFLDLKRIQPLRDFPNQDGLIQSFAVAPDGKSLVLALLRRGGFQDLYRYVPDTGELTPLTQDQNVDSDPTFSPDGRYVIYSSDPDRVYNLYAYRLEDGAVFQVTNLLGGAFMPTVSQDRQHLIFSGYDSTGYNLYQIPYAPSSWRPVKLPRQGLPTFTPFPPAQGAPYDPLRYLEPPYWTPVFGLSSDALGLSSYAGVSLFGTDPIGIHAYTVTAGYDSAGGLLYDLGYRYGGLGQPLSLRLWGIGPQSVQALGVGFYAPGGGLEAQYTRSALWEPTLDPQHPTVTHAFSLGLYSLNSSAADLFRAQSQISMVGTAFVRPLDGQWRARLQGSLGYAFRLPIESSHVFTLRAAGGLTTSPLAVDAFDLGVLPLSPTAFPALSLRGYPPGELVGSQAVAFSLQYRLPPWSLERGLGEWPLFFDDLSLSLFADAGTAGSPLSLSNLRYSLGAELRLDTTLFYALQGAYFSLGVAQGLGQPGPRFYALLNLPLVGIAPTPKGLEPSGPPVYPPWGLP</sequence>
<dbReference type="InterPro" id="IPR011042">
    <property type="entry name" value="6-blade_b-propeller_TolB-like"/>
</dbReference>
<comment type="similarity">
    <text evidence="1">Belongs to the TolB family.</text>
</comment>
<dbReference type="RefSeq" id="WP_119356165.1">
    <property type="nucleotide sequence ID" value="NZ_BJXM01000013.1"/>
</dbReference>
<gene>
    <name evidence="3" type="primary">dpp5_2</name>
    <name evidence="3" type="ORF">Mgrana_00641</name>
</gene>
<dbReference type="InterPro" id="IPR027268">
    <property type="entry name" value="Peptidase_M4/M1_CTD_sf"/>
</dbReference>
<comment type="caution">
    <text evidence="3">The sequence shown here is derived from an EMBL/GenBank/DDBJ whole genome shotgun (WGS) entry which is preliminary data.</text>
</comment>
<evidence type="ECO:0000313" key="4">
    <source>
        <dbReference type="Proteomes" id="UP000266178"/>
    </source>
</evidence>
<feature type="signal peptide" evidence="2">
    <location>
        <begin position="1"/>
        <end position="17"/>
    </location>
</feature>
<organism evidence="3 4">
    <name type="scientific">Meiothermus granaticius NBRC 107808</name>
    <dbReference type="NCBI Taxonomy" id="1227551"/>
    <lineage>
        <taxon>Bacteria</taxon>
        <taxon>Thermotogati</taxon>
        <taxon>Deinococcota</taxon>
        <taxon>Deinococci</taxon>
        <taxon>Thermales</taxon>
        <taxon>Thermaceae</taxon>
        <taxon>Meiothermus</taxon>
    </lineage>
</organism>
<dbReference type="PANTHER" id="PTHR36842:SF1">
    <property type="entry name" value="PROTEIN TOLB"/>
    <property type="match status" value="1"/>
</dbReference>
<name>A0A399FCE0_9DEIN</name>
<evidence type="ECO:0000256" key="1">
    <source>
        <dbReference type="ARBA" id="ARBA00009820"/>
    </source>
</evidence>
<feature type="chain" id="PRO_5030071928" evidence="2">
    <location>
        <begin position="18"/>
        <end position="927"/>
    </location>
</feature>
<dbReference type="Proteomes" id="UP000266178">
    <property type="component" value="Unassembled WGS sequence"/>
</dbReference>
<dbReference type="Pfam" id="PF07676">
    <property type="entry name" value="PD40"/>
    <property type="match status" value="2"/>
</dbReference>
<keyword evidence="4" id="KW-1185">Reference proteome</keyword>
<dbReference type="Gene3D" id="2.40.160.50">
    <property type="entry name" value="membrane protein fhac: a member of the omp85/tpsb transporter family"/>
    <property type="match status" value="1"/>
</dbReference>
<dbReference type="GO" id="GO:0016787">
    <property type="term" value="F:hydrolase activity"/>
    <property type="evidence" value="ECO:0007669"/>
    <property type="project" value="UniProtKB-KW"/>
</dbReference>
<protein>
    <submittedName>
        <fullName evidence="3">Dipeptidyl-peptidase 5</fullName>
        <ecNumber evidence="3">3.4.14.-</ecNumber>
    </submittedName>
</protein>
<dbReference type="AlphaFoldDB" id="A0A399FCE0"/>
<keyword evidence="2" id="KW-0732">Signal</keyword>
<dbReference type="Gene3D" id="1.10.390.10">
    <property type="entry name" value="Neutral Protease Domain 2"/>
    <property type="match status" value="1"/>
</dbReference>
<reference evidence="3 4" key="1">
    <citation type="submission" date="2018-08" db="EMBL/GenBank/DDBJ databases">
        <title>Meiothermus granaticius genome AF-68 sequencing project.</title>
        <authorList>
            <person name="Da Costa M.S."/>
            <person name="Albuquerque L."/>
            <person name="Raposo P."/>
            <person name="Froufe H.J.C."/>
            <person name="Barroso C.S."/>
            <person name="Egas C."/>
        </authorList>
    </citation>
    <scope>NUCLEOTIDE SEQUENCE [LARGE SCALE GENOMIC DNA]</scope>
    <source>
        <strain evidence="3 4">AF-68</strain>
    </source>
</reference>
<dbReference type="PANTHER" id="PTHR36842">
    <property type="entry name" value="PROTEIN TOLB HOMOLOG"/>
    <property type="match status" value="1"/>
</dbReference>
<dbReference type="OrthoDB" id="9799878at2"/>
<accession>A0A399FCE0</accession>